<comment type="similarity">
    <text evidence="1">Belongs to the universal ribosomal protein uL29 family.</text>
</comment>
<evidence type="ECO:0000256" key="2">
    <source>
        <dbReference type="ARBA" id="ARBA00022980"/>
    </source>
</evidence>
<accession>A0A0H4TAI6</accession>
<dbReference type="InterPro" id="IPR001854">
    <property type="entry name" value="Ribosomal_uL29"/>
</dbReference>
<reference evidence="6" key="1">
    <citation type="journal article" date="2015" name="ISME J.">
        <title>Aquifer environment selects for microbial species cohorts in sediment and groundwater.</title>
        <authorList>
            <person name="Hug L.A."/>
            <person name="Thomas B.C."/>
            <person name="Brown C.T."/>
            <person name="Frischkorn K.R."/>
            <person name="Williams K.H."/>
            <person name="Tringe S.G."/>
            <person name="Banfield J.F."/>
        </authorList>
    </citation>
    <scope>NUCLEOTIDE SEQUENCE</scope>
</reference>
<evidence type="ECO:0000256" key="1">
    <source>
        <dbReference type="ARBA" id="ARBA00009254"/>
    </source>
</evidence>
<dbReference type="AlphaFoldDB" id="A0A0H4TAI6"/>
<dbReference type="EMBL" id="KT007023">
    <property type="protein sequence ID" value="AKQ03840.1"/>
    <property type="molecule type" value="Genomic_DNA"/>
</dbReference>
<keyword evidence="3" id="KW-0687">Ribonucleoprotein</keyword>
<dbReference type="InterPro" id="IPR036049">
    <property type="entry name" value="Ribosomal_uL29_sf"/>
</dbReference>
<evidence type="ECO:0000256" key="4">
    <source>
        <dbReference type="ARBA" id="ARBA00035204"/>
    </source>
</evidence>
<dbReference type="GO" id="GO:0005840">
    <property type="term" value="C:ribosome"/>
    <property type="evidence" value="ECO:0007669"/>
    <property type="project" value="UniProtKB-KW"/>
</dbReference>
<evidence type="ECO:0000256" key="5">
    <source>
        <dbReference type="ARBA" id="ARBA00035476"/>
    </source>
</evidence>
<protein>
    <recommendedName>
        <fullName evidence="4">Large ribosomal subunit protein uL29</fullName>
    </recommendedName>
    <alternativeName>
        <fullName evidence="5">50S ribosomal protein L29</fullName>
    </alternativeName>
</protein>
<proteinExistence type="inferred from homology"/>
<name>A0A0H4TAI6_9ACTN</name>
<evidence type="ECO:0000313" key="6">
    <source>
        <dbReference type="EMBL" id="AKQ03840.1"/>
    </source>
</evidence>
<dbReference type="GO" id="GO:0006412">
    <property type="term" value="P:translation"/>
    <property type="evidence" value="ECO:0007669"/>
    <property type="project" value="InterPro"/>
</dbReference>
<dbReference type="SUPFAM" id="SSF46561">
    <property type="entry name" value="Ribosomal protein L29 (L29p)"/>
    <property type="match status" value="1"/>
</dbReference>
<keyword evidence="2" id="KW-0689">Ribosomal protein</keyword>
<dbReference type="GO" id="GO:0003735">
    <property type="term" value="F:structural constituent of ribosome"/>
    <property type="evidence" value="ECO:0007669"/>
    <property type="project" value="InterPro"/>
</dbReference>
<dbReference type="GO" id="GO:1990904">
    <property type="term" value="C:ribonucleoprotein complex"/>
    <property type="evidence" value="ECO:0007669"/>
    <property type="project" value="UniProtKB-KW"/>
</dbReference>
<dbReference type="Pfam" id="PF00831">
    <property type="entry name" value="Ribosomal_L29"/>
    <property type="match status" value="1"/>
</dbReference>
<organism evidence="6">
    <name type="scientific">uncultured actinobacterium Rifle_16ft_4_minimus_38826</name>
    <dbReference type="NCBI Taxonomy" id="1665148"/>
    <lineage>
        <taxon>Bacteria</taxon>
        <taxon>Bacillati</taxon>
        <taxon>Actinomycetota</taxon>
        <taxon>Actinomycetes</taxon>
        <taxon>marine Actinobacteria clade</taxon>
        <taxon>environmental samples</taxon>
    </lineage>
</organism>
<evidence type="ECO:0000256" key="3">
    <source>
        <dbReference type="ARBA" id="ARBA00023274"/>
    </source>
</evidence>
<dbReference type="Gene3D" id="1.10.287.310">
    <property type="match status" value="1"/>
</dbReference>
<sequence>MRIKAVRHEVARILTILREREMEAEIEAFEADMSGGEQE</sequence>